<evidence type="ECO:0000313" key="6">
    <source>
        <dbReference type="Proteomes" id="UP001320876"/>
    </source>
</evidence>
<dbReference type="PROSITE" id="PS50268">
    <property type="entry name" value="CADHERIN_2"/>
    <property type="match status" value="1"/>
</dbReference>
<dbReference type="PANTHER" id="PTHR33546">
    <property type="entry name" value="LARGE, MULTIFUNCTIONAL SECRETED PROTEIN-RELATED"/>
    <property type="match status" value="1"/>
</dbReference>
<dbReference type="SUPFAM" id="SSF49313">
    <property type="entry name" value="Cadherin-like"/>
    <property type="match status" value="1"/>
</dbReference>
<dbReference type="PROSITE" id="PS51820">
    <property type="entry name" value="PA14"/>
    <property type="match status" value="1"/>
</dbReference>
<dbReference type="Gene3D" id="2.60.40.10">
    <property type="entry name" value="Immunoglobulins"/>
    <property type="match status" value="2"/>
</dbReference>
<dbReference type="InterPro" id="IPR002126">
    <property type="entry name" value="Cadherin-like_dom"/>
</dbReference>
<feature type="domain" description="PA14" evidence="4">
    <location>
        <begin position="454"/>
        <end position="598"/>
    </location>
</feature>
<dbReference type="Pfam" id="PF07691">
    <property type="entry name" value="PA14"/>
    <property type="match status" value="1"/>
</dbReference>
<dbReference type="Proteomes" id="UP001320876">
    <property type="component" value="Unassembled WGS sequence"/>
</dbReference>
<dbReference type="Pfam" id="PF00028">
    <property type="entry name" value="Cadherin"/>
    <property type="match status" value="1"/>
</dbReference>
<feature type="domain" description="Cadherin" evidence="2">
    <location>
        <begin position="1105"/>
        <end position="1198"/>
    </location>
</feature>
<dbReference type="SUPFAM" id="SSF48726">
    <property type="entry name" value="Immunoglobulin"/>
    <property type="match status" value="2"/>
</dbReference>
<dbReference type="SUPFAM" id="SSF56988">
    <property type="entry name" value="Anthrax protective antigen"/>
    <property type="match status" value="1"/>
</dbReference>
<feature type="domain" description="Ig-like" evidence="3">
    <location>
        <begin position="360"/>
        <end position="433"/>
    </location>
</feature>
<evidence type="ECO:0000259" key="2">
    <source>
        <dbReference type="PROSITE" id="PS50268"/>
    </source>
</evidence>
<dbReference type="CDD" id="cd11304">
    <property type="entry name" value="Cadherin_repeat"/>
    <property type="match status" value="1"/>
</dbReference>
<dbReference type="InterPro" id="IPR011658">
    <property type="entry name" value="PA14_dom"/>
</dbReference>
<dbReference type="Gene3D" id="2.60.120.560">
    <property type="entry name" value="Exo-inulinase, domain 1"/>
    <property type="match status" value="1"/>
</dbReference>
<evidence type="ECO:0000259" key="3">
    <source>
        <dbReference type="PROSITE" id="PS50835"/>
    </source>
</evidence>
<feature type="signal peptide" evidence="1">
    <location>
        <begin position="1"/>
        <end position="19"/>
    </location>
</feature>
<dbReference type="Gene3D" id="2.60.40.60">
    <property type="entry name" value="Cadherins"/>
    <property type="match status" value="1"/>
</dbReference>
<dbReference type="InterPro" id="IPR015919">
    <property type="entry name" value="Cadherin-like_sf"/>
</dbReference>
<feature type="chain" id="PRO_5045209308" evidence="1">
    <location>
        <begin position="20"/>
        <end position="1818"/>
    </location>
</feature>
<dbReference type="InterPro" id="IPR037524">
    <property type="entry name" value="PA14/GLEYA"/>
</dbReference>
<dbReference type="InterPro" id="IPR003599">
    <property type="entry name" value="Ig_sub"/>
</dbReference>
<dbReference type="Gene3D" id="3.90.182.10">
    <property type="entry name" value="Toxin - Anthrax Protective Antigen,domain 1"/>
    <property type="match status" value="1"/>
</dbReference>
<dbReference type="InterPro" id="IPR013098">
    <property type="entry name" value="Ig_I-set"/>
</dbReference>
<dbReference type="SMART" id="SM00758">
    <property type="entry name" value="PA14"/>
    <property type="match status" value="1"/>
</dbReference>
<dbReference type="SUPFAM" id="SSF50952">
    <property type="entry name" value="Soluble quinoprotein glucose dehydrogenase"/>
    <property type="match status" value="1"/>
</dbReference>
<dbReference type="InterPro" id="IPR010496">
    <property type="entry name" value="AL/BT2_dom"/>
</dbReference>
<evidence type="ECO:0000259" key="4">
    <source>
        <dbReference type="PROSITE" id="PS51820"/>
    </source>
</evidence>
<dbReference type="EMBL" id="JAPDDT010000003">
    <property type="protein sequence ID" value="MCW1922931.1"/>
    <property type="molecule type" value="Genomic_DNA"/>
</dbReference>
<dbReference type="SMART" id="SM00409">
    <property type="entry name" value="IG"/>
    <property type="match status" value="2"/>
</dbReference>
<dbReference type="Pfam" id="PF06439">
    <property type="entry name" value="3keto-disac_hyd"/>
    <property type="match status" value="1"/>
</dbReference>
<sequence length="1818" mass="191366">MTAIRSTILSAFLLFPAGAQYLSHDAFDSYTTDAELHAAGSPAVAGYTGAWTDIDFGDAEPAVASGSLVHSNPLYAGSSGDKVATGADAAGIGATNSGRVFRLLDNTLAVGDATTGTRYLSWLFRTGNENAAANANTYQALALYYGSTSDANRNFDAGLASGDFATGNYAFRAENSGLLVGNLGVAPDANVHLLVAKFSLSASNNGDSVTVWIDPVLGGGEPSGGVTRSGFNTQFDRLALSDYASNSSAWDEIRWGSTFGSVTVLPAQPYFRQQPQSHAGHVGDTVTLAADVIAQPSPSFQWQVLQGSGSWADIGGATQAIFTMAPATYAANGSYRIIATNPNGSVTSDVVAVSLTYPVPLISAQPVPLGVAAGGNANFSVTATGLGNLTYQWFKDGSTIPGATSPSLSRTGVTTADTGVYTVRISDDAAEVSGLPATSVMSEPAILLLGNLDDYEAGITLRLFDIQEAMDQLYPLVPGQTPNVDQKRATIDWSGSGDFAGYAQKFVVECHADLFVPASGPYEFRLTSADGSELWLGDTLVIDHDGEHAATPATGGTALTGGLHPLKLRFFQNTGDVVLKLEWRPPGAADFTVVPASAFLTTAGVTRVVAPGKKEIITPGDGTRPGSGQPLNAVHPSWRVTKIHPSSFNPKIGAMAVHPTDGRLFITTFNPNQNSTPDPLPGGDGKVWALTNVQGEDPQAVTVTEVAAGLSEPLGMKFINGELFVSQRTSLTKLRDTNGDGYFETKENVGSGWTSDNYHHFHFGLIERDGFAFTTLSTAIHFDYPGLNGPNPPNRGTLVRTNLTTGEVSYLAGGLRTPNGLCFGPEGEIFQTDNQGAWQPASRLNHLREGHFYGHYNNDGDGGSPSLFADQPMTPPAVWFPQNDIANSPSQPLSIPDGPFAGDLLVGDITLGGINRVSLEKVRGTWQGCIYRFTQGLEGGVNRLAWGPNGTLYVGCIGASGNWSWNGTTTGLQRLTPKSGNSVTFEIAKVSATATGFEIAYTKPVPEAALENPANFTVKQWSYQPTAAYGGAKIGEETLVVSSATASADRTKVRIVVPGLDAGHVVYLKSDPVSDDGSAILSSEVWYTLNEIPGGPFNLQLDQSSIPENQPAGTAVGTLSAAHDHSGEAITFSLPAGAVDNALFSINGGILAAASSFDYERRSSYQVRVRATDEAGLHSEATFVIHVSDVAGEHAPRRILLTNAVLPPDHAAGALVGRLLMDDEDLGDLQTGTLAVMVPDPVARESFDYAAAATLSGQASGSGFSGAWQVAGSSSTIPSGSLSYTDALGMALETSGNRGFCSPASRNHRALTNARGTDGTTTYASFIADPGDNVHFWGVEFWGGSATEANRVLQIGNESGFGARVRNGTNKFFASPDDGAHFFVVKIEHLAGNDRVSVWLDPLLDAEPTSPDLFFTPAETGGSIVFNRIGFSDYVTTSAPDVDELRLGNDWSSVTPHHEAFPRFELVSGAGDTGNASFVLHGDQVIASSVLAAGLHTIRVKATDSAGLSYQQRLLVWVGVGHADSNGDGISDAAAVRLGFDPLGPVATGSYFGESGMSPAFVPVAGSNNFLISSGTLPGNLYWIERSPDLVHWTLESGSVAAPATFLEAWSEWQLSRPVETRYFWRVGGGWPDAYGIDPLANGLAGLTFMGGSSGWDYDTSTGILRHDDAAPSGWLHFGDDYSDFFLSLEYRLSPGGNAGVFLRAAETGDPWVTGSEIQLTNEPRLPVHSTGAVYDRIPASPLADARHSVWHRLEILMTGARIRVLVDGVTTVDVADVRASYAGFEWPEAGLVGLQNAHAGAGSRVEYRAIRLVQIGP</sequence>
<comment type="caution">
    <text evidence="5">The sequence shown here is derived from an EMBL/GenBank/DDBJ whole genome shotgun (WGS) entry which is preliminary data.</text>
</comment>
<dbReference type="InterPro" id="IPR013783">
    <property type="entry name" value="Ig-like_fold"/>
</dbReference>
<dbReference type="InterPro" id="IPR011041">
    <property type="entry name" value="Quinoprot_gluc/sorb_DH_b-prop"/>
</dbReference>
<dbReference type="InterPro" id="IPR007110">
    <property type="entry name" value="Ig-like_dom"/>
</dbReference>
<dbReference type="RefSeq" id="WP_264487037.1">
    <property type="nucleotide sequence ID" value="NZ_JAPDDT010000003.1"/>
</dbReference>
<dbReference type="InterPro" id="IPR036179">
    <property type="entry name" value="Ig-like_dom_sf"/>
</dbReference>
<dbReference type="InterPro" id="IPR055557">
    <property type="entry name" value="DUF7133"/>
</dbReference>
<proteinExistence type="predicted"/>
<keyword evidence="6" id="KW-1185">Reference proteome</keyword>
<dbReference type="PRINTS" id="PR00205">
    <property type="entry name" value="CADHERIN"/>
</dbReference>
<evidence type="ECO:0000256" key="1">
    <source>
        <dbReference type="SAM" id="SignalP"/>
    </source>
</evidence>
<organism evidence="5 6">
    <name type="scientific">Luteolibacter arcticus</name>
    <dbReference type="NCBI Taxonomy" id="1581411"/>
    <lineage>
        <taxon>Bacteria</taxon>
        <taxon>Pseudomonadati</taxon>
        <taxon>Verrucomicrobiota</taxon>
        <taxon>Verrucomicrobiia</taxon>
        <taxon>Verrucomicrobiales</taxon>
        <taxon>Verrucomicrobiaceae</taxon>
        <taxon>Luteolibacter</taxon>
    </lineage>
</organism>
<gene>
    <name evidence="5" type="ORF">OKA05_10240</name>
</gene>
<dbReference type="PROSITE" id="PS50835">
    <property type="entry name" value="IG_LIKE"/>
    <property type="match status" value="1"/>
</dbReference>
<dbReference type="SMART" id="SM00112">
    <property type="entry name" value="CA"/>
    <property type="match status" value="1"/>
</dbReference>
<dbReference type="PANTHER" id="PTHR33546:SF1">
    <property type="entry name" value="LARGE, MULTIFUNCTIONAL SECRETED PROTEIN"/>
    <property type="match status" value="1"/>
</dbReference>
<accession>A0ABT3GH35</accession>
<protein>
    <submittedName>
        <fullName evidence="5">DUF1080 domain-containing protein</fullName>
    </submittedName>
</protein>
<name>A0ABT3GH35_9BACT</name>
<reference evidence="5 6" key="1">
    <citation type="submission" date="2022-10" db="EMBL/GenBank/DDBJ databases">
        <title>Luteolibacter arcticus strain CCTCC AB 2014275, whole genome shotgun sequencing project.</title>
        <authorList>
            <person name="Zhao G."/>
            <person name="Shen L."/>
        </authorList>
    </citation>
    <scope>NUCLEOTIDE SEQUENCE [LARGE SCALE GENOMIC DNA]</scope>
    <source>
        <strain evidence="5 6">CCTCC AB 2014275</strain>
    </source>
</reference>
<dbReference type="Pfam" id="PF07679">
    <property type="entry name" value="I-set"/>
    <property type="match status" value="1"/>
</dbReference>
<dbReference type="Pfam" id="PF23500">
    <property type="entry name" value="DUF7133"/>
    <property type="match status" value="1"/>
</dbReference>
<keyword evidence="1" id="KW-0732">Signal</keyword>
<evidence type="ECO:0000313" key="5">
    <source>
        <dbReference type="EMBL" id="MCW1922931.1"/>
    </source>
</evidence>